<protein>
    <submittedName>
        <fullName evidence="1">Uncharacterized protein</fullName>
    </submittedName>
</protein>
<dbReference type="EMBL" id="CM042891">
    <property type="protein sequence ID" value="KAI4302629.1"/>
    <property type="molecule type" value="Genomic_DNA"/>
</dbReference>
<comment type="caution">
    <text evidence="1">The sequence shown here is derived from an EMBL/GenBank/DDBJ whole genome shotgun (WGS) entry which is preliminary data.</text>
</comment>
<evidence type="ECO:0000313" key="1">
    <source>
        <dbReference type="EMBL" id="KAI4302629.1"/>
    </source>
</evidence>
<accession>A0ACB9KYL7</accession>
<dbReference type="Proteomes" id="UP001057402">
    <property type="component" value="Chromosome 12"/>
</dbReference>
<reference evidence="2" key="1">
    <citation type="journal article" date="2023" name="Front. Plant Sci.">
        <title>Chromosomal-level genome assembly of Melastoma candidum provides insights into trichome evolution.</title>
        <authorList>
            <person name="Zhong Y."/>
            <person name="Wu W."/>
            <person name="Sun C."/>
            <person name="Zou P."/>
            <person name="Liu Y."/>
            <person name="Dai S."/>
            <person name="Zhou R."/>
        </authorList>
    </citation>
    <scope>NUCLEOTIDE SEQUENCE [LARGE SCALE GENOMIC DNA]</scope>
</reference>
<organism evidence="1 2">
    <name type="scientific">Melastoma candidum</name>
    <dbReference type="NCBI Taxonomy" id="119954"/>
    <lineage>
        <taxon>Eukaryota</taxon>
        <taxon>Viridiplantae</taxon>
        <taxon>Streptophyta</taxon>
        <taxon>Embryophyta</taxon>
        <taxon>Tracheophyta</taxon>
        <taxon>Spermatophyta</taxon>
        <taxon>Magnoliopsida</taxon>
        <taxon>eudicotyledons</taxon>
        <taxon>Gunneridae</taxon>
        <taxon>Pentapetalae</taxon>
        <taxon>rosids</taxon>
        <taxon>malvids</taxon>
        <taxon>Myrtales</taxon>
        <taxon>Melastomataceae</taxon>
        <taxon>Melastomatoideae</taxon>
        <taxon>Melastomateae</taxon>
        <taxon>Melastoma</taxon>
    </lineage>
</organism>
<gene>
    <name evidence="1" type="ORF">MLD38_038351</name>
</gene>
<evidence type="ECO:0000313" key="2">
    <source>
        <dbReference type="Proteomes" id="UP001057402"/>
    </source>
</evidence>
<sequence>MRIFSDIAEDIMTVVDGDSFLLHKFPLVAKCGRIRGMVGKAVNLSMLELAGFPGGVPTFELAMKFCYGINFPIKTTNVAQLYCAAEYLEMTEGYGEDNLIARTDVFRSEVIHQSLESSVEVLIMCRDSLGYVSEEAGIVEVLCSVYTRLCDHVNFPGELQLAY</sequence>
<keyword evidence="2" id="KW-1185">Reference proteome</keyword>
<proteinExistence type="predicted"/>
<name>A0ACB9KYL7_9MYRT</name>